<dbReference type="PANTHER" id="PTHR30055:SF228">
    <property type="entry name" value="TRANSCRIPTIONAL REGULATOR-RELATED"/>
    <property type="match status" value="1"/>
</dbReference>
<dbReference type="GO" id="GO:0000976">
    <property type="term" value="F:transcription cis-regulatory region binding"/>
    <property type="evidence" value="ECO:0007669"/>
    <property type="project" value="TreeGrafter"/>
</dbReference>
<dbReference type="Gene3D" id="1.10.357.10">
    <property type="entry name" value="Tetracycline Repressor, domain 2"/>
    <property type="match status" value="1"/>
</dbReference>
<dbReference type="InterPro" id="IPR009057">
    <property type="entry name" value="Homeodomain-like_sf"/>
</dbReference>
<dbReference type="EMBL" id="CP024201">
    <property type="protein sequence ID" value="ATQ43900.1"/>
    <property type="molecule type" value="Genomic_DNA"/>
</dbReference>
<dbReference type="InterPro" id="IPR036271">
    <property type="entry name" value="Tet_transcr_reg_TetR-rel_C_sf"/>
</dbReference>
<evidence type="ECO:0000256" key="4">
    <source>
        <dbReference type="ARBA" id="ARBA00023163"/>
    </source>
</evidence>
<evidence type="ECO:0000256" key="5">
    <source>
        <dbReference type="PROSITE-ProRule" id="PRU00335"/>
    </source>
</evidence>
<dbReference type="InterPro" id="IPR001647">
    <property type="entry name" value="HTH_TetR"/>
</dbReference>
<keyword evidence="4" id="KW-0804">Transcription</keyword>
<evidence type="ECO:0000256" key="2">
    <source>
        <dbReference type="ARBA" id="ARBA00023015"/>
    </source>
</evidence>
<keyword evidence="2" id="KW-0805">Transcription regulation</keyword>
<feature type="DNA-binding region" description="H-T-H motif" evidence="5">
    <location>
        <begin position="32"/>
        <end position="51"/>
    </location>
</feature>
<feature type="domain" description="HTH tetR-type" evidence="6">
    <location>
        <begin position="9"/>
        <end position="69"/>
    </location>
</feature>
<dbReference type="PROSITE" id="PS50977">
    <property type="entry name" value="HTH_TETR_2"/>
    <property type="match status" value="1"/>
</dbReference>
<dbReference type="SUPFAM" id="SSF46689">
    <property type="entry name" value="Homeodomain-like"/>
    <property type="match status" value="1"/>
</dbReference>
<evidence type="ECO:0000256" key="1">
    <source>
        <dbReference type="ARBA" id="ARBA00022491"/>
    </source>
</evidence>
<dbReference type="PRINTS" id="PR00455">
    <property type="entry name" value="HTHTETR"/>
</dbReference>
<evidence type="ECO:0000259" key="6">
    <source>
        <dbReference type="PROSITE" id="PS50977"/>
    </source>
</evidence>
<keyword evidence="8" id="KW-1185">Reference proteome</keyword>
<protein>
    <recommendedName>
        <fullName evidence="6">HTH tetR-type domain-containing protein</fullName>
    </recommendedName>
</protein>
<dbReference type="AlphaFoldDB" id="A0A2D2B0X5"/>
<dbReference type="OrthoDB" id="9811084at2"/>
<dbReference type="KEGG" id="cmb:CSW64_16595"/>
<reference evidence="7 8" key="1">
    <citation type="submission" date="2017-10" db="EMBL/GenBank/DDBJ databases">
        <title>Genome sequence of Caulobacter mirabilis FWC38.</title>
        <authorList>
            <person name="Fiebig A."/>
            <person name="Crosson S."/>
        </authorList>
    </citation>
    <scope>NUCLEOTIDE SEQUENCE [LARGE SCALE GENOMIC DNA]</scope>
    <source>
        <strain evidence="7 8">FWC 38</strain>
    </source>
</reference>
<dbReference type="Proteomes" id="UP000228945">
    <property type="component" value="Chromosome"/>
</dbReference>
<dbReference type="SUPFAM" id="SSF48498">
    <property type="entry name" value="Tetracyclin repressor-like, C-terminal domain"/>
    <property type="match status" value="1"/>
</dbReference>
<evidence type="ECO:0000256" key="3">
    <source>
        <dbReference type="ARBA" id="ARBA00023125"/>
    </source>
</evidence>
<dbReference type="InterPro" id="IPR050109">
    <property type="entry name" value="HTH-type_TetR-like_transc_reg"/>
</dbReference>
<evidence type="ECO:0000313" key="8">
    <source>
        <dbReference type="Proteomes" id="UP000228945"/>
    </source>
</evidence>
<dbReference type="RefSeq" id="WP_099623149.1">
    <property type="nucleotide sequence ID" value="NZ_CP024201.1"/>
</dbReference>
<proteinExistence type="predicted"/>
<gene>
    <name evidence="7" type="ORF">CSW64_16595</name>
</gene>
<name>A0A2D2B0X5_9CAUL</name>
<dbReference type="PANTHER" id="PTHR30055">
    <property type="entry name" value="HTH-TYPE TRANSCRIPTIONAL REGULATOR RUTR"/>
    <property type="match status" value="1"/>
</dbReference>
<keyword evidence="1" id="KW-0678">Repressor</keyword>
<evidence type="ECO:0000313" key="7">
    <source>
        <dbReference type="EMBL" id="ATQ43900.1"/>
    </source>
</evidence>
<dbReference type="GO" id="GO:0003700">
    <property type="term" value="F:DNA-binding transcription factor activity"/>
    <property type="evidence" value="ECO:0007669"/>
    <property type="project" value="TreeGrafter"/>
</dbReference>
<keyword evidence="3 5" id="KW-0238">DNA-binding</keyword>
<organism evidence="7 8">
    <name type="scientific">Caulobacter mirabilis</name>
    <dbReference type="NCBI Taxonomy" id="69666"/>
    <lineage>
        <taxon>Bacteria</taxon>
        <taxon>Pseudomonadati</taxon>
        <taxon>Pseudomonadota</taxon>
        <taxon>Alphaproteobacteria</taxon>
        <taxon>Caulobacterales</taxon>
        <taxon>Caulobacteraceae</taxon>
        <taxon>Caulobacter</taxon>
    </lineage>
</organism>
<accession>A0A2D2B0X5</accession>
<dbReference type="InterPro" id="IPR039538">
    <property type="entry name" value="BetI_C"/>
</dbReference>
<dbReference type="Pfam" id="PF00440">
    <property type="entry name" value="TetR_N"/>
    <property type="match status" value="1"/>
</dbReference>
<sequence length="199" mass="21481">MAKPAEKQLARRNDVVQAALRVIARDGLENASFRAIAAELGSTIGVLTHHFPNREALMRLVLETVSDGIQQAFEAHAQIRTLEDFEAMAAELLPLDPASRALWKIWLSFAVASNAVPALVQNHGERYAGMIADIAKTMKRLQGGGLVAGDLDIDAEAEALVCLLDGVGMHGVLMPDRMTPARQRSILRRFVAGLAPPNA</sequence>
<dbReference type="Pfam" id="PF13977">
    <property type="entry name" value="TetR_C_6"/>
    <property type="match status" value="1"/>
</dbReference>